<evidence type="ECO:0000313" key="3">
    <source>
        <dbReference type="Proteomes" id="UP000032568"/>
    </source>
</evidence>
<keyword evidence="1" id="KW-0732">Signal</keyword>
<reference evidence="2 3" key="1">
    <citation type="journal article" date="2015" name="Genome Announc.">
        <title>Draft Genome Sequences of Marine Isolates of Thalassomonas viridans and Thalassomonas actiniarum.</title>
        <authorList>
            <person name="Olonade I."/>
            <person name="van Zyl L.J."/>
            <person name="Trindade M."/>
        </authorList>
    </citation>
    <scope>NUCLEOTIDE SEQUENCE [LARGE SCALE GENOMIC DNA]</scope>
    <source>
        <strain evidence="2 3">A5K-106</strain>
    </source>
</reference>
<feature type="chain" id="PRO_5041988759" evidence="1">
    <location>
        <begin position="19"/>
        <end position="259"/>
    </location>
</feature>
<dbReference type="EMBL" id="CP059735">
    <property type="protein sequence ID" value="WDD97797.1"/>
    <property type="molecule type" value="Genomic_DNA"/>
</dbReference>
<dbReference type="Proteomes" id="UP000032568">
    <property type="component" value="Chromosome"/>
</dbReference>
<organism evidence="2 3">
    <name type="scientific">Thalassomonas actiniarum</name>
    <dbReference type="NCBI Taxonomy" id="485447"/>
    <lineage>
        <taxon>Bacteria</taxon>
        <taxon>Pseudomonadati</taxon>
        <taxon>Pseudomonadota</taxon>
        <taxon>Gammaproteobacteria</taxon>
        <taxon>Alteromonadales</taxon>
        <taxon>Colwelliaceae</taxon>
        <taxon>Thalassomonas</taxon>
    </lineage>
</organism>
<gene>
    <name evidence="2" type="ORF">SG35_021210</name>
</gene>
<accession>A0AAE9YN58</accession>
<reference evidence="2 3" key="2">
    <citation type="journal article" date="2022" name="Mar. Drugs">
        <title>Bioassay-Guided Fractionation Leads to the Detection of Cholic Acid Generated by the Rare Thalassomonas sp.</title>
        <authorList>
            <person name="Pheiffer F."/>
            <person name="Schneider Y.K."/>
            <person name="Hansen E.H."/>
            <person name="Andersen J.H."/>
            <person name="Isaksson J."/>
            <person name="Busche T."/>
            <person name="R C."/>
            <person name="Kalinowski J."/>
            <person name="Zyl L.V."/>
            <person name="Trindade M."/>
        </authorList>
    </citation>
    <scope>NUCLEOTIDE SEQUENCE [LARGE SCALE GENOMIC DNA]</scope>
    <source>
        <strain evidence="2 3">A5K-106</strain>
    </source>
</reference>
<proteinExistence type="predicted"/>
<keyword evidence="3" id="KW-1185">Reference proteome</keyword>
<protein>
    <submittedName>
        <fullName evidence="2">YggN family protein</fullName>
    </submittedName>
</protein>
<dbReference type="KEGG" id="tact:SG35_021210"/>
<sequence>MKTLLASTLILTSTSLYAHDSCDVELEGGIKIDSSGIEFMQDKKPVYSILEDNRLVVDGKNIELNASQQSLVTEYAASIRAVVPEVKSIAIEGIDLAVEGVNMAFNELLGPGNDVGADLTRELTALREQVQTRFDADKGFYVDEHGFAGEEFFGEEFEQRIESVVEKAMRDSMGSLLIAVGQQMLFSGDTGAFETKMENFGNKIENEMEARGAELESKGEQICLSVVEIDTLEEQLKAQISELENINILKVKSHGSNKI</sequence>
<dbReference type="RefSeq" id="WP_044832131.1">
    <property type="nucleotide sequence ID" value="NZ_CP059735.1"/>
</dbReference>
<dbReference type="Pfam" id="PF11101">
    <property type="entry name" value="DUF2884"/>
    <property type="match status" value="1"/>
</dbReference>
<evidence type="ECO:0000256" key="1">
    <source>
        <dbReference type="SAM" id="SignalP"/>
    </source>
</evidence>
<feature type="signal peptide" evidence="1">
    <location>
        <begin position="1"/>
        <end position="18"/>
    </location>
</feature>
<dbReference type="InterPro" id="IPR021307">
    <property type="entry name" value="DUF2884"/>
</dbReference>
<dbReference type="AlphaFoldDB" id="A0AAE9YN58"/>
<name>A0AAE9YN58_9GAMM</name>
<evidence type="ECO:0000313" key="2">
    <source>
        <dbReference type="EMBL" id="WDD97797.1"/>
    </source>
</evidence>